<dbReference type="Proteomes" id="UP000534294">
    <property type="component" value="Unassembled WGS sequence"/>
</dbReference>
<organism evidence="1 2">
    <name type="scientific">Prosthecobacter dejongeii</name>
    <dbReference type="NCBI Taxonomy" id="48465"/>
    <lineage>
        <taxon>Bacteria</taxon>
        <taxon>Pseudomonadati</taxon>
        <taxon>Verrucomicrobiota</taxon>
        <taxon>Verrucomicrobiia</taxon>
        <taxon>Verrucomicrobiales</taxon>
        <taxon>Verrucomicrobiaceae</taxon>
        <taxon>Prosthecobacter</taxon>
    </lineage>
</organism>
<dbReference type="EMBL" id="JACHIF010000004">
    <property type="protein sequence ID" value="MBB5038283.1"/>
    <property type="molecule type" value="Genomic_DNA"/>
</dbReference>
<name>A0A7W8DQB5_9BACT</name>
<dbReference type="AlphaFoldDB" id="A0A7W8DQB5"/>
<protein>
    <submittedName>
        <fullName evidence="1">Uncharacterized protein</fullName>
    </submittedName>
</protein>
<sequence>MLVFLMRLILLAVFSVLISSTNAEEFVTLMAPATPVNSFSESVILKAGDCSRILYTGYDTEGVTSSGVTVEVTIGQSVFGYPLSGATATLVIAGPATLRLKKNSPFSPAAGLVTLGITRALTAENAVPSNAVVIPNDATGQFQVILESSTDMITWTAALPGTYGGSTEKRFFRTRIQRTP</sequence>
<comment type="caution">
    <text evidence="1">The sequence shown here is derived from an EMBL/GenBank/DDBJ whole genome shotgun (WGS) entry which is preliminary data.</text>
</comment>
<evidence type="ECO:0000313" key="1">
    <source>
        <dbReference type="EMBL" id="MBB5038283.1"/>
    </source>
</evidence>
<evidence type="ECO:0000313" key="2">
    <source>
        <dbReference type="Proteomes" id="UP000534294"/>
    </source>
</evidence>
<keyword evidence="2" id="KW-1185">Reference proteome</keyword>
<proteinExistence type="predicted"/>
<dbReference type="RefSeq" id="WP_184208933.1">
    <property type="nucleotide sequence ID" value="NZ_JACHIF010000004.1"/>
</dbReference>
<accession>A0A7W8DQB5</accession>
<gene>
    <name evidence="1" type="ORF">HNQ64_002541</name>
</gene>
<reference evidence="1 2" key="1">
    <citation type="submission" date="2020-08" db="EMBL/GenBank/DDBJ databases">
        <title>Genomic Encyclopedia of Type Strains, Phase IV (KMG-IV): sequencing the most valuable type-strain genomes for metagenomic binning, comparative biology and taxonomic classification.</title>
        <authorList>
            <person name="Goeker M."/>
        </authorList>
    </citation>
    <scope>NUCLEOTIDE SEQUENCE [LARGE SCALE GENOMIC DNA]</scope>
    <source>
        <strain evidence="1 2">DSM 12251</strain>
    </source>
</reference>